<dbReference type="PANTHER" id="PTHR43213:SF5">
    <property type="entry name" value="BIFUNCTIONAL DTTP_UTP PYROPHOSPHATASE_METHYLTRANSFERASE PROTEIN-RELATED"/>
    <property type="match status" value="1"/>
</dbReference>
<evidence type="ECO:0000313" key="6">
    <source>
        <dbReference type="Proteomes" id="UP000186513"/>
    </source>
</evidence>
<dbReference type="NCBIfam" id="TIGR00172">
    <property type="entry name" value="maf"/>
    <property type="match status" value="1"/>
</dbReference>
<dbReference type="STRING" id="1121279.SAMN02745887_00032"/>
<comment type="catalytic activity">
    <reaction evidence="4">
        <text>UTP + H2O = UMP + diphosphate + H(+)</text>
        <dbReference type="Rhea" id="RHEA:29395"/>
        <dbReference type="ChEBI" id="CHEBI:15377"/>
        <dbReference type="ChEBI" id="CHEBI:15378"/>
        <dbReference type="ChEBI" id="CHEBI:33019"/>
        <dbReference type="ChEBI" id="CHEBI:46398"/>
        <dbReference type="ChEBI" id="CHEBI:57865"/>
        <dbReference type="EC" id="3.6.1.9"/>
    </reaction>
</comment>
<keyword evidence="3 4" id="KW-0546">Nucleotide metabolism</keyword>
<dbReference type="GO" id="GO:0005737">
    <property type="term" value="C:cytoplasm"/>
    <property type="evidence" value="ECO:0007669"/>
    <property type="project" value="UniProtKB-SubCell"/>
</dbReference>
<proteinExistence type="inferred from homology"/>
<evidence type="ECO:0000256" key="4">
    <source>
        <dbReference type="HAMAP-Rule" id="MF_00528"/>
    </source>
</evidence>
<keyword evidence="4" id="KW-0963">Cytoplasm</keyword>
<comment type="subcellular location">
    <subcellularLocation>
        <location evidence="4">Cytoplasm</location>
    </subcellularLocation>
</comment>
<dbReference type="EMBL" id="FPKR01000001">
    <property type="protein sequence ID" value="SFZ70070.1"/>
    <property type="molecule type" value="Genomic_DNA"/>
</dbReference>
<dbReference type="OrthoDB" id="9807767at2"/>
<reference evidence="5 6" key="1">
    <citation type="submission" date="2016-11" db="EMBL/GenBank/DDBJ databases">
        <authorList>
            <person name="Jaros S."/>
            <person name="Januszkiewicz K."/>
            <person name="Wedrychowicz H."/>
        </authorList>
    </citation>
    <scope>NUCLEOTIDE SEQUENCE [LARGE SCALE GENOMIC DNA]</scope>
    <source>
        <strain evidence="5 6">DSM 18899</strain>
    </source>
</reference>
<dbReference type="AlphaFoldDB" id="A0A1K2H2Y2"/>
<comment type="caution">
    <text evidence="4">Lacks conserved residue(s) required for the propagation of feature annotation.</text>
</comment>
<feature type="site" description="Important for substrate specificity" evidence="4">
    <location>
        <position position="78"/>
    </location>
</feature>
<name>A0A1K2H2Y2_9NEIS</name>
<dbReference type="GO" id="GO:0036218">
    <property type="term" value="F:dTTP diphosphatase activity"/>
    <property type="evidence" value="ECO:0007669"/>
    <property type="project" value="RHEA"/>
</dbReference>
<dbReference type="GO" id="GO:0009117">
    <property type="term" value="P:nucleotide metabolic process"/>
    <property type="evidence" value="ECO:0007669"/>
    <property type="project" value="UniProtKB-KW"/>
</dbReference>
<protein>
    <recommendedName>
        <fullName evidence="4">dTTP/UTP pyrophosphatase</fullName>
        <shortName evidence="4">dTTPase/UTPase</shortName>
        <ecNumber evidence="4">3.6.1.9</ecNumber>
    </recommendedName>
    <alternativeName>
        <fullName evidence="4">Nucleoside triphosphate pyrophosphatase</fullName>
    </alternativeName>
    <alternativeName>
        <fullName evidence="4">Nucleotide pyrophosphatase</fullName>
        <shortName evidence="4">Nucleotide PPase</shortName>
    </alternativeName>
</protein>
<evidence type="ECO:0000256" key="3">
    <source>
        <dbReference type="ARBA" id="ARBA00023080"/>
    </source>
</evidence>
<dbReference type="Pfam" id="PF02545">
    <property type="entry name" value="Maf"/>
    <property type="match status" value="1"/>
</dbReference>
<comment type="similarity">
    <text evidence="4">Belongs to the Maf family. YhdE subfamily.</text>
</comment>
<dbReference type="InterPro" id="IPR029001">
    <property type="entry name" value="ITPase-like_fam"/>
</dbReference>
<dbReference type="GO" id="GO:0036221">
    <property type="term" value="F:UTP diphosphatase activity"/>
    <property type="evidence" value="ECO:0007669"/>
    <property type="project" value="RHEA"/>
</dbReference>
<dbReference type="RefSeq" id="WP_072426600.1">
    <property type="nucleotide sequence ID" value="NZ_FPKR01000001.1"/>
</dbReference>
<dbReference type="EC" id="3.6.1.9" evidence="4"/>
<accession>A0A1K2H2Y2</accession>
<sequence length="199" mass="20925">MSDKPLIYLASASPRRRELLGQIGIPFERIACEIDETPLPGEAARPYVERLARAKAAAGIAAAQAAGLPTRLLLAADTTVALEGQILGKPIDAADARAMLAQLSGSTHEVLTGVAISDGQRCEYQLSCSMVRFRQLSAAEIAAYVASGEPLDKAGSYGAQGLGAVLIEEIRGSFSGVVGLPLAETVALLQRFDYPFWPA</sequence>
<comment type="cofactor">
    <cofactor evidence="1 4">
        <name>a divalent metal cation</name>
        <dbReference type="ChEBI" id="CHEBI:60240"/>
    </cofactor>
</comment>
<evidence type="ECO:0000256" key="1">
    <source>
        <dbReference type="ARBA" id="ARBA00001968"/>
    </source>
</evidence>
<dbReference type="Gene3D" id="3.90.950.10">
    <property type="match status" value="1"/>
</dbReference>
<dbReference type="InterPro" id="IPR003697">
    <property type="entry name" value="Maf-like"/>
</dbReference>
<gene>
    <name evidence="5" type="ORF">SAMN02745887_00032</name>
</gene>
<dbReference type="HAMAP" id="MF_00528">
    <property type="entry name" value="Maf"/>
    <property type="match status" value="1"/>
</dbReference>
<dbReference type="PIRSF" id="PIRSF006305">
    <property type="entry name" value="Maf"/>
    <property type="match status" value="1"/>
</dbReference>
<dbReference type="PANTHER" id="PTHR43213">
    <property type="entry name" value="BIFUNCTIONAL DTTP/UTP PYROPHOSPHATASE/METHYLTRANSFERASE PROTEIN-RELATED"/>
    <property type="match status" value="1"/>
</dbReference>
<comment type="function">
    <text evidence="4">Nucleoside triphosphate pyrophosphatase that hydrolyzes dTTP and UTP. May have a dual role in cell division arrest and in preventing the incorporation of modified nucleotides into cellular nucleic acids.</text>
</comment>
<evidence type="ECO:0000313" key="5">
    <source>
        <dbReference type="EMBL" id="SFZ70070.1"/>
    </source>
</evidence>
<keyword evidence="2 4" id="KW-0378">Hydrolase</keyword>
<dbReference type="CDD" id="cd00555">
    <property type="entry name" value="Maf"/>
    <property type="match status" value="1"/>
</dbReference>
<dbReference type="SUPFAM" id="SSF52972">
    <property type="entry name" value="ITPase-like"/>
    <property type="match status" value="1"/>
</dbReference>
<comment type="catalytic activity">
    <reaction evidence="4">
        <text>dTTP + H2O = dTMP + diphosphate + H(+)</text>
        <dbReference type="Rhea" id="RHEA:28534"/>
        <dbReference type="ChEBI" id="CHEBI:15377"/>
        <dbReference type="ChEBI" id="CHEBI:15378"/>
        <dbReference type="ChEBI" id="CHEBI:33019"/>
        <dbReference type="ChEBI" id="CHEBI:37568"/>
        <dbReference type="ChEBI" id="CHEBI:63528"/>
        <dbReference type="EC" id="3.6.1.9"/>
    </reaction>
</comment>
<feature type="active site" description="Proton acceptor" evidence="4">
    <location>
        <position position="77"/>
    </location>
</feature>
<keyword evidence="6" id="KW-1185">Reference proteome</keyword>
<dbReference type="Proteomes" id="UP000186513">
    <property type="component" value="Unassembled WGS sequence"/>
</dbReference>
<feature type="site" description="Important for substrate specificity" evidence="4">
    <location>
        <position position="160"/>
    </location>
</feature>
<organism evidence="5 6">
    <name type="scientific">Chitinimonas taiwanensis DSM 18899</name>
    <dbReference type="NCBI Taxonomy" id="1121279"/>
    <lineage>
        <taxon>Bacteria</taxon>
        <taxon>Pseudomonadati</taxon>
        <taxon>Pseudomonadota</taxon>
        <taxon>Betaproteobacteria</taxon>
        <taxon>Neisseriales</taxon>
        <taxon>Chitinibacteraceae</taxon>
        <taxon>Chitinimonas</taxon>
    </lineage>
</organism>
<evidence type="ECO:0000256" key="2">
    <source>
        <dbReference type="ARBA" id="ARBA00022801"/>
    </source>
</evidence>
<feature type="site" description="Important for substrate specificity" evidence="4">
    <location>
        <position position="15"/>
    </location>
</feature>